<dbReference type="RefSeq" id="XP_025552629.1">
    <property type="nucleotide sequence ID" value="XM_025693926.1"/>
</dbReference>
<gene>
    <name evidence="2" type="ORF">BO97DRAFT_39345</name>
</gene>
<organism evidence="2 3">
    <name type="scientific">Aspergillus homomorphus (strain CBS 101889)</name>
    <dbReference type="NCBI Taxonomy" id="1450537"/>
    <lineage>
        <taxon>Eukaryota</taxon>
        <taxon>Fungi</taxon>
        <taxon>Dikarya</taxon>
        <taxon>Ascomycota</taxon>
        <taxon>Pezizomycotina</taxon>
        <taxon>Eurotiomycetes</taxon>
        <taxon>Eurotiomycetidae</taxon>
        <taxon>Eurotiales</taxon>
        <taxon>Aspergillaceae</taxon>
        <taxon>Aspergillus</taxon>
        <taxon>Aspergillus subgen. Circumdati</taxon>
    </lineage>
</organism>
<dbReference type="GeneID" id="37198215"/>
<keyword evidence="3" id="KW-1185">Reference proteome</keyword>
<evidence type="ECO:0000256" key="1">
    <source>
        <dbReference type="SAM" id="Phobius"/>
    </source>
</evidence>
<proteinExistence type="predicted"/>
<evidence type="ECO:0000313" key="3">
    <source>
        <dbReference type="Proteomes" id="UP000248961"/>
    </source>
</evidence>
<dbReference type="EMBL" id="KZ824279">
    <property type="protein sequence ID" value="RAL13475.1"/>
    <property type="molecule type" value="Genomic_DNA"/>
</dbReference>
<sequence length="68" mass="7617">MHLTAGIPLNTPAVMIQSSFEPCPPVNYGFFLFLSGIFFFFVSLIDHSLFSFFVFNIPCTMLSLSFGI</sequence>
<feature type="transmembrane region" description="Helical" evidence="1">
    <location>
        <begin position="28"/>
        <end position="55"/>
    </location>
</feature>
<protein>
    <submittedName>
        <fullName evidence="2">Uncharacterized protein</fullName>
    </submittedName>
</protein>
<reference evidence="2 3" key="1">
    <citation type="submission" date="2018-02" db="EMBL/GenBank/DDBJ databases">
        <title>The genomes of Aspergillus section Nigri reveals drivers in fungal speciation.</title>
        <authorList>
            <consortium name="DOE Joint Genome Institute"/>
            <person name="Vesth T.C."/>
            <person name="Nybo J."/>
            <person name="Theobald S."/>
            <person name="Brandl J."/>
            <person name="Frisvad J.C."/>
            <person name="Nielsen K.F."/>
            <person name="Lyhne E.K."/>
            <person name="Kogle M.E."/>
            <person name="Kuo A."/>
            <person name="Riley R."/>
            <person name="Clum A."/>
            <person name="Nolan M."/>
            <person name="Lipzen A."/>
            <person name="Salamov A."/>
            <person name="Henrissat B."/>
            <person name="Wiebenga A."/>
            <person name="De vries R.P."/>
            <person name="Grigoriev I.V."/>
            <person name="Mortensen U.H."/>
            <person name="Andersen M.R."/>
            <person name="Baker S.E."/>
        </authorList>
    </citation>
    <scope>NUCLEOTIDE SEQUENCE [LARGE SCALE GENOMIC DNA]</scope>
    <source>
        <strain evidence="2 3">CBS 101889</strain>
    </source>
</reference>
<evidence type="ECO:0000313" key="2">
    <source>
        <dbReference type="EMBL" id="RAL13475.1"/>
    </source>
</evidence>
<dbReference type="AlphaFoldDB" id="A0A395I168"/>
<dbReference type="VEuPathDB" id="FungiDB:BO97DRAFT_39345"/>
<name>A0A395I168_ASPHC</name>
<accession>A0A395I168</accession>
<keyword evidence="1" id="KW-1133">Transmembrane helix</keyword>
<dbReference type="Proteomes" id="UP000248961">
    <property type="component" value="Unassembled WGS sequence"/>
</dbReference>
<keyword evidence="1" id="KW-0472">Membrane</keyword>
<keyword evidence="1" id="KW-0812">Transmembrane</keyword>